<dbReference type="GeneID" id="92089569"/>
<name>A0ABR1VSH8_9PEZI</name>
<dbReference type="RefSeq" id="XP_066718673.1">
    <property type="nucleotide sequence ID" value="XM_066856506.1"/>
</dbReference>
<proteinExistence type="predicted"/>
<dbReference type="Proteomes" id="UP001480595">
    <property type="component" value="Unassembled WGS sequence"/>
</dbReference>
<dbReference type="EMBL" id="JAQQWL010000005">
    <property type="protein sequence ID" value="KAK8074198.1"/>
    <property type="molecule type" value="Genomic_DNA"/>
</dbReference>
<evidence type="ECO:0000313" key="2">
    <source>
        <dbReference type="Proteomes" id="UP001480595"/>
    </source>
</evidence>
<evidence type="ECO:0000313" key="1">
    <source>
        <dbReference type="EMBL" id="KAK8074198.1"/>
    </source>
</evidence>
<sequence length="128" mass="14898">MREKEEKKFTVEFEFQAHLVLLLALYGVTKLPEDQYRFAASSSEWMNELHSMRSRWHPGNEHREKEANTLVPLPGIHQPTAWKSVEDPDAEKHLPFSLACHAIATTKIFEDLQKPLLVESITIWEEDT</sequence>
<gene>
    <name evidence="1" type="ORF">PG994_005097</name>
</gene>
<accession>A0ABR1VSH8</accession>
<comment type="caution">
    <text evidence="1">The sequence shown here is derived from an EMBL/GenBank/DDBJ whole genome shotgun (WGS) entry which is preliminary data.</text>
</comment>
<organism evidence="1 2">
    <name type="scientific">Apiospora phragmitis</name>
    <dbReference type="NCBI Taxonomy" id="2905665"/>
    <lineage>
        <taxon>Eukaryota</taxon>
        <taxon>Fungi</taxon>
        <taxon>Dikarya</taxon>
        <taxon>Ascomycota</taxon>
        <taxon>Pezizomycotina</taxon>
        <taxon>Sordariomycetes</taxon>
        <taxon>Xylariomycetidae</taxon>
        <taxon>Amphisphaeriales</taxon>
        <taxon>Apiosporaceae</taxon>
        <taxon>Apiospora</taxon>
    </lineage>
</organism>
<reference evidence="1 2" key="1">
    <citation type="submission" date="2023-01" db="EMBL/GenBank/DDBJ databases">
        <title>Analysis of 21 Apiospora genomes using comparative genomics revels a genus with tremendous synthesis potential of carbohydrate active enzymes and secondary metabolites.</title>
        <authorList>
            <person name="Sorensen T."/>
        </authorList>
    </citation>
    <scope>NUCLEOTIDE SEQUENCE [LARGE SCALE GENOMIC DNA]</scope>
    <source>
        <strain evidence="1 2">CBS 135458</strain>
    </source>
</reference>
<keyword evidence="2" id="KW-1185">Reference proteome</keyword>
<protein>
    <submittedName>
        <fullName evidence="1">Uncharacterized protein</fullName>
    </submittedName>
</protein>